<name>A0ABR1L5X2_9PEZI</name>
<organism evidence="10 11">
    <name type="scientific">Phyllosticta citribraziliensis</name>
    <dbReference type="NCBI Taxonomy" id="989973"/>
    <lineage>
        <taxon>Eukaryota</taxon>
        <taxon>Fungi</taxon>
        <taxon>Dikarya</taxon>
        <taxon>Ascomycota</taxon>
        <taxon>Pezizomycotina</taxon>
        <taxon>Dothideomycetes</taxon>
        <taxon>Dothideomycetes incertae sedis</taxon>
        <taxon>Botryosphaeriales</taxon>
        <taxon>Phyllostictaceae</taxon>
        <taxon>Phyllosticta</taxon>
    </lineage>
</organism>
<dbReference type="Gene3D" id="3.20.20.140">
    <property type="entry name" value="Metal-dependent hydrolases"/>
    <property type="match status" value="1"/>
</dbReference>
<dbReference type="InterPro" id="IPR006680">
    <property type="entry name" value="Amidohydro-rel"/>
</dbReference>
<dbReference type="EC" id="3.5.4.3" evidence="3 7"/>
<reference evidence="10 11" key="1">
    <citation type="submission" date="2024-04" db="EMBL/GenBank/DDBJ databases">
        <title>Phyllosticta paracitricarpa is synonymous to the EU quarantine fungus P. citricarpa based on phylogenomic analyses.</title>
        <authorList>
            <consortium name="Lawrence Berkeley National Laboratory"/>
            <person name="Van ingen-buijs V.A."/>
            <person name="Van westerhoven A.C."/>
            <person name="Haridas S."/>
            <person name="Skiadas P."/>
            <person name="Martin F."/>
            <person name="Groenewald J.Z."/>
            <person name="Crous P.W."/>
            <person name="Seidl M.F."/>
        </authorList>
    </citation>
    <scope>NUCLEOTIDE SEQUENCE [LARGE SCALE GENOMIC DNA]</scope>
    <source>
        <strain evidence="10 11">CPC 17464</strain>
    </source>
</reference>
<evidence type="ECO:0000256" key="7">
    <source>
        <dbReference type="RuleBase" id="RU366009"/>
    </source>
</evidence>
<dbReference type="PANTHER" id="PTHR11271">
    <property type="entry name" value="GUANINE DEAMINASE"/>
    <property type="match status" value="1"/>
</dbReference>
<dbReference type="Pfam" id="PF01979">
    <property type="entry name" value="Amidohydro_1"/>
    <property type="match status" value="1"/>
</dbReference>
<proteinExistence type="inferred from homology"/>
<comment type="caution">
    <text evidence="10">The sequence shown here is derived from an EMBL/GenBank/DDBJ whole genome shotgun (WGS) entry which is preliminary data.</text>
</comment>
<dbReference type="EMBL" id="JBBPEH010000013">
    <property type="protein sequence ID" value="KAK7530617.1"/>
    <property type="molecule type" value="Genomic_DNA"/>
</dbReference>
<evidence type="ECO:0000256" key="2">
    <source>
        <dbReference type="ARBA" id="ARBA00006745"/>
    </source>
</evidence>
<dbReference type="Proteomes" id="UP001360953">
    <property type="component" value="Unassembled WGS sequence"/>
</dbReference>
<evidence type="ECO:0000256" key="8">
    <source>
        <dbReference type="SAM" id="MobiDB-lite"/>
    </source>
</evidence>
<comment type="cofactor">
    <cofactor evidence="7">
        <name>Zn(2+)</name>
        <dbReference type="ChEBI" id="CHEBI:29105"/>
    </cofactor>
    <text evidence="7">Binds 1 zinc ion per subunit.</text>
</comment>
<evidence type="ECO:0000256" key="3">
    <source>
        <dbReference type="ARBA" id="ARBA00012781"/>
    </source>
</evidence>
<dbReference type="GeneID" id="92036310"/>
<feature type="compositionally biased region" description="Basic and acidic residues" evidence="8">
    <location>
        <begin position="370"/>
        <end position="380"/>
    </location>
</feature>
<gene>
    <name evidence="10" type="ORF">J3D65DRAFT_671579</name>
</gene>
<dbReference type="SUPFAM" id="SSF51338">
    <property type="entry name" value="Composite domain of metallo-dependent hydrolases"/>
    <property type="match status" value="1"/>
</dbReference>
<evidence type="ECO:0000313" key="10">
    <source>
        <dbReference type="EMBL" id="KAK7530617.1"/>
    </source>
</evidence>
<dbReference type="InterPro" id="IPR014311">
    <property type="entry name" value="Guanine_deaminase"/>
</dbReference>
<evidence type="ECO:0000256" key="5">
    <source>
        <dbReference type="ARBA" id="ARBA00022801"/>
    </source>
</evidence>
<keyword evidence="11" id="KW-1185">Reference proteome</keyword>
<feature type="domain" description="Amidohydrolase-related" evidence="9">
    <location>
        <begin position="81"/>
        <end position="505"/>
    </location>
</feature>
<evidence type="ECO:0000256" key="6">
    <source>
        <dbReference type="ARBA" id="ARBA00022833"/>
    </source>
</evidence>
<evidence type="ECO:0000256" key="4">
    <source>
        <dbReference type="ARBA" id="ARBA00022723"/>
    </source>
</evidence>
<protein>
    <recommendedName>
        <fullName evidence="3 7">Guanine deaminase</fullName>
        <shortName evidence="7">Guanase</shortName>
        <ecNumber evidence="3 7">3.5.4.3</ecNumber>
    </recommendedName>
    <alternativeName>
        <fullName evidence="7">Guanine aminohydrolase</fullName>
    </alternativeName>
</protein>
<evidence type="ECO:0000256" key="1">
    <source>
        <dbReference type="ARBA" id="ARBA00004984"/>
    </source>
</evidence>
<sequence length="513" mass="54934">MGDCSVGLVQEMQKTVYVGTFVQSKSLQELDICAKGAVGVDENGRIAFTSRGFDNLEAVLKEHEGWSGAKVIEGQKNGFFFPGFIDTHIHAPQYPNAGIFGKSTLLDWLNTYTFPTESSFSSLSKARLIYNRVVRRTLSHGTTTAAYYATIHVDSTNLLASICLSNGQRAFIGRVCMDADLSPPTYRDVSAADSVTSTLAVINYIRQLDPQGALIAPIITPRFAPSCTAHALSLLGALQHEHNLLAQTHISENPSEVELVASLFPSASSYADVYDAAGLLNPRTILAHAVHLTPEETALVRARGAKVAHCPASNSALTSGVAPVRALLDHGIDVGLGTDVSGGYSPSVLEAARQAVLVSRLRSVIVAADREREQREKKGSGAEGETEGCDDAEHAKLSTEEALFLATRGGAQVVGLADRIGAFEVGMEWDAQMIGLGALVGGGNHGQDSTEDVEAEGAESETVEDVETSPVDIFGWESWAERVDKWVFNGDDRNTLAVWVKGRLVHKREGVEV</sequence>
<keyword evidence="5 7" id="KW-0378">Hydrolase</keyword>
<comment type="pathway">
    <text evidence="1 7">Purine metabolism; guanine degradation; xanthine from guanine: step 1/1.</text>
</comment>
<feature type="region of interest" description="Disordered" evidence="8">
    <location>
        <begin position="370"/>
        <end position="391"/>
    </location>
</feature>
<dbReference type="Gene3D" id="2.30.40.10">
    <property type="entry name" value="Urease, subunit C, domain 1"/>
    <property type="match status" value="1"/>
</dbReference>
<keyword evidence="4 7" id="KW-0479">Metal-binding</keyword>
<dbReference type="InterPro" id="IPR011059">
    <property type="entry name" value="Metal-dep_hydrolase_composite"/>
</dbReference>
<accession>A0ABR1L5X2</accession>
<dbReference type="NCBIfam" id="TIGR02967">
    <property type="entry name" value="guan_deamin"/>
    <property type="match status" value="1"/>
</dbReference>
<dbReference type="SUPFAM" id="SSF51556">
    <property type="entry name" value="Metallo-dependent hydrolases"/>
    <property type="match status" value="1"/>
</dbReference>
<evidence type="ECO:0000313" key="11">
    <source>
        <dbReference type="Proteomes" id="UP001360953"/>
    </source>
</evidence>
<comment type="similarity">
    <text evidence="2 7">Belongs to the metallo-dependent hydrolases superfamily. ATZ/TRZ family.</text>
</comment>
<comment type="catalytic activity">
    <reaction evidence="7">
        <text>guanine + H2O + H(+) = xanthine + NH4(+)</text>
        <dbReference type="Rhea" id="RHEA:14665"/>
        <dbReference type="ChEBI" id="CHEBI:15377"/>
        <dbReference type="ChEBI" id="CHEBI:15378"/>
        <dbReference type="ChEBI" id="CHEBI:16235"/>
        <dbReference type="ChEBI" id="CHEBI:17712"/>
        <dbReference type="ChEBI" id="CHEBI:28938"/>
        <dbReference type="EC" id="3.5.4.3"/>
    </reaction>
</comment>
<dbReference type="InterPro" id="IPR032466">
    <property type="entry name" value="Metal_Hydrolase"/>
</dbReference>
<dbReference type="RefSeq" id="XP_066650690.1">
    <property type="nucleotide sequence ID" value="XM_066803404.1"/>
</dbReference>
<dbReference type="InterPro" id="IPR051607">
    <property type="entry name" value="Metallo-dep_hydrolases"/>
</dbReference>
<dbReference type="PANTHER" id="PTHR11271:SF6">
    <property type="entry name" value="GUANINE DEAMINASE"/>
    <property type="match status" value="1"/>
</dbReference>
<comment type="function">
    <text evidence="7">Catalyzes the hydrolytic deamination of guanine, producing xanthine and ammonia.</text>
</comment>
<evidence type="ECO:0000259" key="9">
    <source>
        <dbReference type="Pfam" id="PF01979"/>
    </source>
</evidence>
<keyword evidence="6 7" id="KW-0862">Zinc</keyword>